<evidence type="ECO:0000313" key="2">
    <source>
        <dbReference type="EMBL" id="KAL1408680.1"/>
    </source>
</evidence>
<reference evidence="2 3" key="1">
    <citation type="submission" date="2023-08" db="EMBL/GenBank/DDBJ databases">
        <title>Annotated Genome Sequence of Vanrija albida AlHP1.</title>
        <authorList>
            <person name="Herzog R."/>
        </authorList>
    </citation>
    <scope>NUCLEOTIDE SEQUENCE [LARGE SCALE GENOMIC DNA]</scope>
    <source>
        <strain evidence="2 3">AlHP1</strain>
    </source>
</reference>
<dbReference type="RefSeq" id="XP_069208624.1">
    <property type="nucleotide sequence ID" value="XM_069353982.1"/>
</dbReference>
<dbReference type="Proteomes" id="UP001565368">
    <property type="component" value="Unassembled WGS sequence"/>
</dbReference>
<evidence type="ECO:0000313" key="3">
    <source>
        <dbReference type="Proteomes" id="UP001565368"/>
    </source>
</evidence>
<protein>
    <submittedName>
        <fullName evidence="2">Uncharacterized protein</fullName>
    </submittedName>
</protein>
<keyword evidence="1" id="KW-0175">Coiled coil</keyword>
<gene>
    <name evidence="2" type="ORF">Q8F55_005493</name>
</gene>
<proteinExistence type="predicted"/>
<comment type="caution">
    <text evidence="2">The sequence shown here is derived from an EMBL/GenBank/DDBJ whole genome shotgun (WGS) entry which is preliminary data.</text>
</comment>
<dbReference type="GeneID" id="95986536"/>
<organism evidence="2 3">
    <name type="scientific">Vanrija albida</name>
    <dbReference type="NCBI Taxonomy" id="181172"/>
    <lineage>
        <taxon>Eukaryota</taxon>
        <taxon>Fungi</taxon>
        <taxon>Dikarya</taxon>
        <taxon>Basidiomycota</taxon>
        <taxon>Agaricomycotina</taxon>
        <taxon>Tremellomycetes</taxon>
        <taxon>Trichosporonales</taxon>
        <taxon>Trichosporonaceae</taxon>
        <taxon>Vanrija</taxon>
    </lineage>
</organism>
<name>A0ABR3Q214_9TREE</name>
<sequence>MIPVPPVLAPYLHAPCFPLLVAGLHGGGVRPTPALVAEASDLADFVASGGSARHVSAAERLRCAVLLEQARESLDSAPAAAQLAAQLAHLTAELRAVVAELASVRANLAAMEAEFARLQAARAPARAVSAGRNVVADLEASVGVPSDEEPDLITFSPVLSAAELPDDSGYRVDGDSSTLPQPLVITKGGPDLAIATHYNPSLASLAPPPAPRSRADTVDTLVRAIVLLVYAVGVAVLSSNKDV</sequence>
<dbReference type="EMBL" id="JBBXJM010000004">
    <property type="protein sequence ID" value="KAL1408680.1"/>
    <property type="molecule type" value="Genomic_DNA"/>
</dbReference>
<keyword evidence="3" id="KW-1185">Reference proteome</keyword>
<evidence type="ECO:0000256" key="1">
    <source>
        <dbReference type="SAM" id="Coils"/>
    </source>
</evidence>
<feature type="coiled-coil region" evidence="1">
    <location>
        <begin position="80"/>
        <end position="121"/>
    </location>
</feature>
<accession>A0ABR3Q214</accession>